<sequence>MPPAFIQMNIKDAINLFHQMQAANFEARAEIMTSIPDAYTHLAAVQLGFGVLFLRLVEFMKTKLKEYMAHRLLKLEPDNSAYHTLLSNLKESVGQWGEVEEGK</sequence>
<name>A0AAW0J0J0_QUESU</name>
<organism evidence="1 2">
    <name type="scientific">Quercus suber</name>
    <name type="common">Cork oak</name>
    <dbReference type="NCBI Taxonomy" id="58331"/>
    <lineage>
        <taxon>Eukaryota</taxon>
        <taxon>Viridiplantae</taxon>
        <taxon>Streptophyta</taxon>
        <taxon>Embryophyta</taxon>
        <taxon>Tracheophyta</taxon>
        <taxon>Spermatophyta</taxon>
        <taxon>Magnoliopsida</taxon>
        <taxon>eudicotyledons</taxon>
        <taxon>Gunneridae</taxon>
        <taxon>Pentapetalae</taxon>
        <taxon>rosids</taxon>
        <taxon>fabids</taxon>
        <taxon>Fagales</taxon>
        <taxon>Fagaceae</taxon>
        <taxon>Quercus</taxon>
    </lineage>
</organism>
<reference evidence="1 2" key="1">
    <citation type="journal article" date="2018" name="Sci. Data">
        <title>The draft genome sequence of cork oak.</title>
        <authorList>
            <person name="Ramos A.M."/>
            <person name="Usie A."/>
            <person name="Barbosa P."/>
            <person name="Barros P.M."/>
            <person name="Capote T."/>
            <person name="Chaves I."/>
            <person name="Simoes F."/>
            <person name="Abreu I."/>
            <person name="Carrasquinho I."/>
            <person name="Faro C."/>
            <person name="Guimaraes J.B."/>
            <person name="Mendonca D."/>
            <person name="Nobrega F."/>
            <person name="Rodrigues L."/>
            <person name="Saibo N.J.M."/>
            <person name="Varela M.C."/>
            <person name="Egas C."/>
            <person name="Matos J."/>
            <person name="Miguel C.M."/>
            <person name="Oliveira M.M."/>
            <person name="Ricardo C.P."/>
            <person name="Goncalves S."/>
        </authorList>
    </citation>
    <scope>NUCLEOTIDE SEQUENCE [LARGE SCALE GENOMIC DNA]</scope>
    <source>
        <strain evidence="2">cv. HL8</strain>
    </source>
</reference>
<dbReference type="Proteomes" id="UP000237347">
    <property type="component" value="Unassembled WGS sequence"/>
</dbReference>
<dbReference type="EMBL" id="PKMF04000758">
    <property type="protein sequence ID" value="KAK7820003.1"/>
    <property type="molecule type" value="Genomic_DNA"/>
</dbReference>
<dbReference type="AlphaFoldDB" id="A0AAW0J0J0"/>
<gene>
    <name evidence="1" type="ORF">CFP56_039318</name>
</gene>
<evidence type="ECO:0000313" key="1">
    <source>
        <dbReference type="EMBL" id="KAK7820003.1"/>
    </source>
</evidence>
<evidence type="ECO:0000313" key="2">
    <source>
        <dbReference type="Proteomes" id="UP000237347"/>
    </source>
</evidence>
<protein>
    <submittedName>
        <fullName evidence="1">Uncharacterized protein</fullName>
    </submittedName>
</protein>
<keyword evidence="2" id="KW-1185">Reference proteome</keyword>
<accession>A0AAW0J0J0</accession>
<comment type="caution">
    <text evidence="1">The sequence shown here is derived from an EMBL/GenBank/DDBJ whole genome shotgun (WGS) entry which is preliminary data.</text>
</comment>
<proteinExistence type="predicted"/>